<gene>
    <name evidence="1" type="ORF">PV399_44130</name>
    <name evidence="2" type="ORF">PV666_45995</name>
</gene>
<reference evidence="1 3" key="1">
    <citation type="journal article" date="2023" name="Microb. Genom.">
        <title>Mesoterricola silvestris gen. nov., sp. nov., Mesoterricola sediminis sp. nov., Geothrix oryzae sp. nov., Geothrix edaphica sp. nov., Geothrix rubra sp. nov., and Geothrix limicola sp. nov., six novel members of Acidobacteriota isolated from soils.</title>
        <authorList>
            <person name="Weisberg A.J."/>
            <person name="Pearce E."/>
            <person name="Kramer C.G."/>
            <person name="Chang J.H."/>
            <person name="Clarke C.R."/>
        </authorList>
    </citation>
    <scope>NUCLEOTIDE SEQUENCE</scope>
    <source>
        <strain evidence="2 3">NB05-1H</strain>
        <strain evidence="1">NRRL_B-16521</strain>
    </source>
</reference>
<accession>A0AAP6BKT7</accession>
<sequence length="55" mass="5742">MTGIPFNADWSVKPKVSGFTDLMGKDTAARPVTLPHDAILSLPRSATDSEGPSTG</sequence>
<dbReference type="EMBL" id="JARAWC010000064">
    <property type="protein sequence ID" value="MDX2966644.1"/>
    <property type="molecule type" value="Genomic_DNA"/>
</dbReference>
<dbReference type="EMBL" id="JARAWP010000043">
    <property type="protein sequence ID" value="MDX3025172.1"/>
    <property type="molecule type" value="Genomic_DNA"/>
</dbReference>
<evidence type="ECO:0000313" key="2">
    <source>
        <dbReference type="EMBL" id="MDX3025172.1"/>
    </source>
</evidence>
<dbReference type="RefSeq" id="WP_010360810.1">
    <property type="nucleotide sequence ID" value="NZ_BCML01000017.1"/>
</dbReference>
<proteinExistence type="predicted"/>
<dbReference type="Proteomes" id="UP001272987">
    <property type="component" value="Unassembled WGS sequence"/>
</dbReference>
<protein>
    <submittedName>
        <fullName evidence="1">Uncharacterized protein</fullName>
    </submittedName>
</protein>
<evidence type="ECO:0000313" key="3">
    <source>
        <dbReference type="Proteomes" id="UP001272987"/>
    </source>
</evidence>
<comment type="caution">
    <text evidence="1">The sequence shown here is derived from an EMBL/GenBank/DDBJ whole genome shotgun (WGS) entry which is preliminary data.</text>
</comment>
<dbReference type="GeneID" id="69813459"/>
<organism evidence="1 4">
    <name type="scientific">Streptomyces acidiscabies</name>
    <dbReference type="NCBI Taxonomy" id="42234"/>
    <lineage>
        <taxon>Bacteria</taxon>
        <taxon>Bacillati</taxon>
        <taxon>Actinomycetota</taxon>
        <taxon>Actinomycetes</taxon>
        <taxon>Kitasatosporales</taxon>
        <taxon>Streptomycetaceae</taxon>
        <taxon>Streptomyces</taxon>
    </lineage>
</organism>
<dbReference type="Proteomes" id="UP001282288">
    <property type="component" value="Unassembled WGS sequence"/>
</dbReference>
<evidence type="ECO:0000313" key="1">
    <source>
        <dbReference type="EMBL" id="MDX2966644.1"/>
    </source>
</evidence>
<name>A0AAP6BKT7_9ACTN</name>
<evidence type="ECO:0000313" key="4">
    <source>
        <dbReference type="Proteomes" id="UP001282288"/>
    </source>
</evidence>
<dbReference type="AlphaFoldDB" id="A0AAP6BKT7"/>
<keyword evidence="3" id="KW-1185">Reference proteome</keyword>